<protein>
    <submittedName>
        <fullName evidence="3">Sialidase</fullName>
    </submittedName>
</protein>
<name>A0A097EH51_9SPHN</name>
<dbReference type="PANTHER" id="PTHR43752">
    <property type="entry name" value="BNR/ASP-BOX REPEAT FAMILY PROTEIN"/>
    <property type="match status" value="1"/>
</dbReference>
<keyword evidence="1" id="KW-0732">Signal</keyword>
<keyword evidence="4" id="KW-1185">Reference proteome</keyword>
<dbReference type="PANTHER" id="PTHR43752:SF2">
    <property type="entry name" value="BNR_ASP-BOX REPEAT FAMILY PROTEIN"/>
    <property type="match status" value="1"/>
</dbReference>
<feature type="chain" id="PRO_5001929682" evidence="1">
    <location>
        <begin position="17"/>
        <end position="350"/>
    </location>
</feature>
<dbReference type="SUPFAM" id="SSF50939">
    <property type="entry name" value="Sialidases"/>
    <property type="match status" value="1"/>
</dbReference>
<feature type="domain" description="Sialidase" evidence="2">
    <location>
        <begin position="45"/>
        <end position="327"/>
    </location>
</feature>
<evidence type="ECO:0000313" key="3">
    <source>
        <dbReference type="EMBL" id="AIT06881.1"/>
    </source>
</evidence>
<feature type="signal peptide" evidence="1">
    <location>
        <begin position="1"/>
        <end position="16"/>
    </location>
</feature>
<evidence type="ECO:0000259" key="2">
    <source>
        <dbReference type="Pfam" id="PF13088"/>
    </source>
</evidence>
<sequence>MLLALAAPLLAATALATPILRSEFIDPAPPYPQAHASTLVELPDGAIAAAWFGGSGESRPDVTIWFARHDRSGWHRPVSVADGRTADGRRFPTWNPVLFQPAGLPLHLFYKVGPNPREWWGMVITSGDGGRHWSAPRRLPDGVLGPIKNKPVVTPGGAWLAPSSREEGTPEHNRWFVRMERSTDAGRTWQVEPAIPSPMGIEAIQPSVLAFPDRRLELVARTRQGALAMSWSRDDGRSWSPLAAIDLPNPNAGTDAVTLADGRQLIVYNHSAHWPDRPGDGPRYPLDVALSGDGIRWHHVLTLESKPRPDGYAYPAVIQTRDGLVHVSYTWNRTRIRHVVIDPRRLPRSD</sequence>
<dbReference type="EMBL" id="CP009571">
    <property type="protein sequence ID" value="AIT06881.1"/>
    <property type="molecule type" value="Genomic_DNA"/>
</dbReference>
<gene>
    <name evidence="3" type="ORF">MC45_11420</name>
</gene>
<dbReference type="Gene3D" id="2.120.10.10">
    <property type="match status" value="1"/>
</dbReference>
<dbReference type="HOGENOM" id="CLU_007128_1_0_5"/>
<reference evidence="3 4" key="1">
    <citation type="submission" date="2014-09" db="EMBL/GenBank/DDBJ databases">
        <title>Using Illumina technology Improving SMRT sequencing Genome Assembly by RASTools.</title>
        <authorList>
            <person name="Zhou Y."/>
            <person name="Ma T."/>
            <person name="Liu T."/>
        </authorList>
    </citation>
    <scope>NUCLEOTIDE SEQUENCE [LARGE SCALE GENOMIC DNA]</scope>
    <source>
        <strain evidence="3 4">ATCC 55669</strain>
    </source>
</reference>
<accession>A0A097EH51</accession>
<evidence type="ECO:0000313" key="4">
    <source>
        <dbReference type="Proteomes" id="UP000033200"/>
    </source>
</evidence>
<dbReference type="RefSeq" id="WP_038663179.1">
    <property type="nucleotide sequence ID" value="NZ_CP009571.1"/>
</dbReference>
<dbReference type="STRING" id="1549858.MC45_11420"/>
<dbReference type="Proteomes" id="UP000033200">
    <property type="component" value="Chromosome"/>
</dbReference>
<dbReference type="AlphaFoldDB" id="A0A097EH51"/>
<proteinExistence type="predicted"/>
<dbReference type="KEGG" id="stax:MC45_11420"/>
<dbReference type="eggNOG" id="COG4409">
    <property type="taxonomic scope" value="Bacteria"/>
</dbReference>
<dbReference type="InterPro" id="IPR036278">
    <property type="entry name" value="Sialidase_sf"/>
</dbReference>
<dbReference type="InterPro" id="IPR011040">
    <property type="entry name" value="Sialidase"/>
</dbReference>
<evidence type="ECO:0000256" key="1">
    <source>
        <dbReference type="SAM" id="SignalP"/>
    </source>
</evidence>
<organism evidence="3 4">
    <name type="scientific">Sphingomonas taxi</name>
    <dbReference type="NCBI Taxonomy" id="1549858"/>
    <lineage>
        <taxon>Bacteria</taxon>
        <taxon>Pseudomonadati</taxon>
        <taxon>Pseudomonadota</taxon>
        <taxon>Alphaproteobacteria</taxon>
        <taxon>Sphingomonadales</taxon>
        <taxon>Sphingomonadaceae</taxon>
        <taxon>Sphingomonas</taxon>
    </lineage>
</organism>
<dbReference type="Pfam" id="PF13088">
    <property type="entry name" value="BNR_2"/>
    <property type="match status" value="1"/>
</dbReference>
<dbReference type="CDD" id="cd15482">
    <property type="entry name" value="Sialidase_non-viral"/>
    <property type="match status" value="1"/>
</dbReference>